<protein>
    <submittedName>
        <fullName evidence="1">Uncharacterized protein</fullName>
    </submittedName>
</protein>
<dbReference type="EMBL" id="UOFL01000177">
    <property type="protein sequence ID" value="VAW79679.1"/>
    <property type="molecule type" value="Genomic_DNA"/>
</dbReference>
<feature type="non-terminal residue" evidence="1">
    <location>
        <position position="1"/>
    </location>
</feature>
<organism evidence="1">
    <name type="scientific">hydrothermal vent metagenome</name>
    <dbReference type="NCBI Taxonomy" id="652676"/>
    <lineage>
        <taxon>unclassified sequences</taxon>
        <taxon>metagenomes</taxon>
        <taxon>ecological metagenomes</taxon>
    </lineage>
</organism>
<reference evidence="1" key="1">
    <citation type="submission" date="2018-06" db="EMBL/GenBank/DDBJ databases">
        <authorList>
            <person name="Zhirakovskaya E."/>
        </authorList>
    </citation>
    <scope>NUCLEOTIDE SEQUENCE</scope>
</reference>
<name>A0A3B0YZP8_9ZZZZ</name>
<sequence length="92" mass="10360">GLAMIESMRGNRSEAEYLVRKALKLDPQSWSALYVKSILATKTDSKVSDEILSELMDKVPEGSDRSLKDTLSSFFKKNRPKNLNSSKSQNLH</sequence>
<gene>
    <name evidence="1" type="ORF">MNBD_GAMMA12-1236</name>
</gene>
<accession>A0A3B0YZP8</accession>
<evidence type="ECO:0000313" key="1">
    <source>
        <dbReference type="EMBL" id="VAW79679.1"/>
    </source>
</evidence>
<dbReference type="AlphaFoldDB" id="A0A3B0YZP8"/>
<proteinExistence type="predicted"/>